<keyword evidence="1" id="KW-1133">Transmembrane helix</keyword>
<dbReference type="EMBL" id="KQ090377">
    <property type="protein sequence ID" value="KMS96486.1"/>
    <property type="molecule type" value="Genomic_DNA"/>
</dbReference>
<organism evidence="2 3">
    <name type="scientific">Beta vulgaris subsp. vulgaris</name>
    <name type="common">Beet</name>
    <dbReference type="NCBI Taxonomy" id="3555"/>
    <lineage>
        <taxon>Eukaryota</taxon>
        <taxon>Viridiplantae</taxon>
        <taxon>Streptophyta</taxon>
        <taxon>Embryophyta</taxon>
        <taxon>Tracheophyta</taxon>
        <taxon>Spermatophyta</taxon>
        <taxon>Magnoliopsida</taxon>
        <taxon>eudicotyledons</taxon>
        <taxon>Gunneridae</taxon>
        <taxon>Pentapetalae</taxon>
        <taxon>Caryophyllales</taxon>
        <taxon>Chenopodiaceae</taxon>
        <taxon>Betoideae</taxon>
        <taxon>Beta</taxon>
    </lineage>
</organism>
<dbReference type="Proteomes" id="UP000035740">
    <property type="component" value="Unassembled WGS sequence"/>
</dbReference>
<sequence>MTSAISQSVAFEIPHNNQNYKFKRYMFFSVLLILVIPPCLIGYLS</sequence>
<evidence type="ECO:0000313" key="3">
    <source>
        <dbReference type="Proteomes" id="UP000035740"/>
    </source>
</evidence>
<name>A0A0J8B660_BETVV</name>
<keyword evidence="3" id="KW-1185">Reference proteome</keyword>
<reference evidence="2 3" key="1">
    <citation type="journal article" date="2014" name="Nature">
        <title>The genome of the recently domesticated crop plant sugar beet (Beta vulgaris).</title>
        <authorList>
            <person name="Dohm J.C."/>
            <person name="Minoche A.E."/>
            <person name="Holtgrawe D."/>
            <person name="Capella-Gutierrez S."/>
            <person name="Zakrzewski F."/>
            <person name="Tafer H."/>
            <person name="Rupp O."/>
            <person name="Sorensen T.R."/>
            <person name="Stracke R."/>
            <person name="Reinhardt R."/>
            <person name="Goesmann A."/>
            <person name="Kraft T."/>
            <person name="Schulz B."/>
            <person name="Stadler P.F."/>
            <person name="Schmidt T."/>
            <person name="Gabaldon T."/>
            <person name="Lehrach H."/>
            <person name="Weisshaar B."/>
            <person name="Himmelbauer H."/>
        </authorList>
    </citation>
    <scope>NUCLEOTIDE SEQUENCE [LARGE SCALE GENOMIC DNA]</scope>
    <source>
        <tissue evidence="2">Taproot</tissue>
    </source>
</reference>
<keyword evidence="1" id="KW-0472">Membrane</keyword>
<evidence type="ECO:0000256" key="1">
    <source>
        <dbReference type="SAM" id="Phobius"/>
    </source>
</evidence>
<protein>
    <submittedName>
        <fullName evidence="2">Uncharacterized protein</fullName>
    </submittedName>
</protein>
<dbReference type="AlphaFoldDB" id="A0A0J8B660"/>
<proteinExistence type="predicted"/>
<feature type="transmembrane region" description="Helical" evidence="1">
    <location>
        <begin position="25"/>
        <end position="44"/>
    </location>
</feature>
<keyword evidence="1" id="KW-0812">Transmembrane</keyword>
<evidence type="ECO:0000313" key="2">
    <source>
        <dbReference type="EMBL" id="KMS96486.1"/>
    </source>
</evidence>
<accession>A0A0J8B660</accession>
<gene>
    <name evidence="2" type="ORF">BVRB_9g224800</name>
</gene>
<dbReference type="Gramene" id="KMS96486">
    <property type="protein sequence ID" value="KMS96486"/>
    <property type="gene ID" value="BVRB_9g224800"/>
</dbReference>